<dbReference type="Pfam" id="PF13200">
    <property type="entry name" value="DUF4015"/>
    <property type="match status" value="1"/>
</dbReference>
<feature type="domain" description="DUF4015" evidence="1">
    <location>
        <begin position="2"/>
        <end position="64"/>
    </location>
</feature>
<evidence type="ECO:0000259" key="1">
    <source>
        <dbReference type="Pfam" id="PF13200"/>
    </source>
</evidence>
<name>A0A917FLC1_9BACL</name>
<dbReference type="Proteomes" id="UP000644756">
    <property type="component" value="Unassembled WGS sequence"/>
</dbReference>
<sequence>MDVITGFIKYSREQLEPLGICVSVDIFGYAASVPAAEGIGQDFIKISKHVDIIVPMIYPSHYSTS</sequence>
<reference evidence="2" key="2">
    <citation type="submission" date="2020-09" db="EMBL/GenBank/DDBJ databases">
        <authorList>
            <person name="Sun Q."/>
            <person name="Zhou Y."/>
        </authorList>
    </citation>
    <scope>NUCLEOTIDE SEQUENCE</scope>
    <source>
        <strain evidence="2">CGMCC 1.12987</strain>
    </source>
</reference>
<comment type="caution">
    <text evidence="2">The sequence shown here is derived from an EMBL/GenBank/DDBJ whole genome shotgun (WGS) entry which is preliminary data.</text>
</comment>
<accession>A0A917FLC1</accession>
<gene>
    <name evidence="2" type="ORF">GCM10010916_05110</name>
</gene>
<evidence type="ECO:0000313" key="2">
    <source>
        <dbReference type="EMBL" id="GGF90750.1"/>
    </source>
</evidence>
<dbReference type="AlphaFoldDB" id="A0A917FLC1"/>
<keyword evidence="3" id="KW-1185">Reference proteome</keyword>
<organism evidence="2 3">
    <name type="scientific">Paenibacillus abyssi</name>
    <dbReference type="NCBI Taxonomy" id="1340531"/>
    <lineage>
        <taxon>Bacteria</taxon>
        <taxon>Bacillati</taxon>
        <taxon>Bacillota</taxon>
        <taxon>Bacilli</taxon>
        <taxon>Bacillales</taxon>
        <taxon>Paenibacillaceae</taxon>
        <taxon>Paenibacillus</taxon>
    </lineage>
</organism>
<proteinExistence type="predicted"/>
<dbReference type="InterPro" id="IPR025275">
    <property type="entry name" value="DUF4015"/>
</dbReference>
<evidence type="ECO:0000313" key="3">
    <source>
        <dbReference type="Proteomes" id="UP000644756"/>
    </source>
</evidence>
<dbReference type="EMBL" id="BMGR01000001">
    <property type="protein sequence ID" value="GGF90750.1"/>
    <property type="molecule type" value="Genomic_DNA"/>
</dbReference>
<reference evidence="2" key="1">
    <citation type="journal article" date="2014" name="Int. J. Syst. Evol. Microbiol.">
        <title>Complete genome sequence of Corynebacterium casei LMG S-19264T (=DSM 44701T), isolated from a smear-ripened cheese.</title>
        <authorList>
            <consortium name="US DOE Joint Genome Institute (JGI-PGF)"/>
            <person name="Walter F."/>
            <person name="Albersmeier A."/>
            <person name="Kalinowski J."/>
            <person name="Ruckert C."/>
        </authorList>
    </citation>
    <scope>NUCLEOTIDE SEQUENCE</scope>
    <source>
        <strain evidence="2">CGMCC 1.12987</strain>
    </source>
</reference>
<protein>
    <recommendedName>
        <fullName evidence="1">DUF4015 domain-containing protein</fullName>
    </recommendedName>
</protein>